<gene>
    <name evidence="2" type="ORF">LOC71_19595</name>
</gene>
<dbReference type="Proteomes" id="UP001430306">
    <property type="component" value="Unassembled WGS sequence"/>
</dbReference>
<evidence type="ECO:0000313" key="2">
    <source>
        <dbReference type="EMBL" id="MCC9644482.1"/>
    </source>
</evidence>
<proteinExistence type="predicted"/>
<evidence type="ECO:0000313" key="3">
    <source>
        <dbReference type="Proteomes" id="UP001430306"/>
    </source>
</evidence>
<organism evidence="2 3">
    <name type="scientific">Rhodopirellula halodulae</name>
    <dbReference type="NCBI Taxonomy" id="2894198"/>
    <lineage>
        <taxon>Bacteria</taxon>
        <taxon>Pseudomonadati</taxon>
        <taxon>Planctomycetota</taxon>
        <taxon>Planctomycetia</taxon>
        <taxon>Pirellulales</taxon>
        <taxon>Pirellulaceae</taxon>
        <taxon>Rhodopirellula</taxon>
    </lineage>
</organism>
<name>A0ABS8NNH7_9BACT</name>
<sequence length="84" mass="8939">MSSLSVVSALVLLAGLSTGCRNKGFLPAPGTMNQQQARAVVHDPYPLTDIGPNDQASRPPSYQQPLPGPVRDRLSADAMPWLGR</sequence>
<feature type="region of interest" description="Disordered" evidence="1">
    <location>
        <begin position="44"/>
        <end position="84"/>
    </location>
</feature>
<feature type="compositionally biased region" description="Polar residues" evidence="1">
    <location>
        <begin position="54"/>
        <end position="64"/>
    </location>
</feature>
<evidence type="ECO:0000256" key="1">
    <source>
        <dbReference type="SAM" id="MobiDB-lite"/>
    </source>
</evidence>
<comment type="caution">
    <text evidence="2">The sequence shown here is derived from an EMBL/GenBank/DDBJ whole genome shotgun (WGS) entry which is preliminary data.</text>
</comment>
<dbReference type="RefSeq" id="WP_230253886.1">
    <property type="nucleotide sequence ID" value="NZ_JAJKFV010000014.1"/>
</dbReference>
<reference evidence="2" key="1">
    <citation type="submission" date="2021-11" db="EMBL/GenBank/DDBJ databases">
        <title>Genome sequence.</title>
        <authorList>
            <person name="Sun Q."/>
        </authorList>
    </citation>
    <scope>NUCLEOTIDE SEQUENCE</scope>
    <source>
        <strain evidence="2">JC740</strain>
    </source>
</reference>
<dbReference type="EMBL" id="JAJKFW010000055">
    <property type="protein sequence ID" value="MCC9644482.1"/>
    <property type="molecule type" value="Genomic_DNA"/>
</dbReference>
<accession>A0ABS8NNH7</accession>
<keyword evidence="3" id="KW-1185">Reference proteome</keyword>
<protein>
    <submittedName>
        <fullName evidence="2">Membrane or secreted protein</fullName>
    </submittedName>
</protein>